<dbReference type="eggNOG" id="COG1192">
    <property type="taxonomic scope" value="Bacteria"/>
</dbReference>
<gene>
    <name evidence="1" type="ordered locus">Varpa_2011</name>
</gene>
<dbReference type="HOGENOM" id="CLU_564913_0_0_4"/>
<reference evidence="2" key="1">
    <citation type="submission" date="2010-12" db="EMBL/GenBank/DDBJ databases">
        <title>Complete sequence of Variovorax paradoxus EPS.</title>
        <authorList>
            <consortium name="US DOE Joint Genome Institute"/>
            <person name="Lucas S."/>
            <person name="Copeland A."/>
            <person name="Lapidus A."/>
            <person name="Cheng J.-F."/>
            <person name="Goodwin L."/>
            <person name="Pitluck S."/>
            <person name="Teshima H."/>
            <person name="Detter J.C."/>
            <person name="Han C."/>
            <person name="Tapia R."/>
            <person name="Land M."/>
            <person name="Hauser L."/>
            <person name="Kyrpides N."/>
            <person name="Ivanova N."/>
            <person name="Ovchinnikova G."/>
            <person name="Orwin P."/>
            <person name="Han J.-I.G."/>
            <person name="Woyke T."/>
        </authorList>
    </citation>
    <scope>NUCLEOTIDE SEQUENCE [LARGE SCALE GENOMIC DNA]</scope>
    <source>
        <strain evidence="2">EPS</strain>
    </source>
</reference>
<dbReference type="OrthoDB" id="9135569at2"/>
<organism evidence="1 2">
    <name type="scientific">Variovorax paradoxus (strain EPS)</name>
    <dbReference type="NCBI Taxonomy" id="595537"/>
    <lineage>
        <taxon>Bacteria</taxon>
        <taxon>Pseudomonadati</taxon>
        <taxon>Pseudomonadota</taxon>
        <taxon>Betaproteobacteria</taxon>
        <taxon>Burkholderiales</taxon>
        <taxon>Comamonadaceae</taxon>
        <taxon>Variovorax</taxon>
    </lineage>
</organism>
<dbReference type="EMBL" id="CP002417">
    <property type="protein sequence ID" value="ADU36219.1"/>
    <property type="molecule type" value="Genomic_DNA"/>
</dbReference>
<evidence type="ECO:0008006" key="3">
    <source>
        <dbReference type="Google" id="ProtNLM"/>
    </source>
</evidence>
<protein>
    <recommendedName>
        <fullName evidence="3">ATPase</fullName>
    </recommendedName>
</protein>
<dbReference type="NCBIfam" id="NF047389">
    <property type="entry name" value="ATPase_Sll1717"/>
    <property type="match status" value="1"/>
</dbReference>
<dbReference type="AlphaFoldDB" id="E6V9T1"/>
<name>E6V9T1_VARPE</name>
<evidence type="ECO:0000313" key="2">
    <source>
        <dbReference type="Proteomes" id="UP000008917"/>
    </source>
</evidence>
<dbReference type="RefSeq" id="WP_013540457.1">
    <property type="nucleotide sequence ID" value="NC_014931.1"/>
</dbReference>
<dbReference type="STRING" id="595537.Varpa_2011"/>
<dbReference type="InterPro" id="IPR059206">
    <property type="entry name" value="Sll1717-like"/>
</dbReference>
<proteinExistence type="predicted"/>
<evidence type="ECO:0000313" key="1">
    <source>
        <dbReference type="EMBL" id="ADU36219.1"/>
    </source>
</evidence>
<reference evidence="1 2" key="2">
    <citation type="journal article" date="2013" name="Genome Announc.">
        <title>Genome of the Root-Associated Plant Growth-Promoting Bacterium Variovorax paradoxus Strain EPS.</title>
        <authorList>
            <person name="Han J.I."/>
            <person name="Spain J.C."/>
            <person name="Leadbetter J.R."/>
            <person name="Ovchinnikova G."/>
            <person name="Goodwin L.A."/>
            <person name="Han C.S."/>
            <person name="Woyke T."/>
            <person name="Davenport K.W."/>
            <person name="Orwin P.M."/>
        </authorList>
    </citation>
    <scope>NUCLEOTIDE SEQUENCE [LARGE SCALE GENOMIC DNA]</scope>
    <source>
        <strain evidence="1 2">EPS</strain>
    </source>
</reference>
<sequence>MKNSEILARLDLGQSVAENDRNLASYFVPTVAVSDFVTDRYDLIRGVKGSGKSALLRVVSGGQANYPELKDVLLHVATEHAGEPSFKRAFDQIKKDSFSEAELVAAWKTYLLNLVLDALSSSSSAEAKAALAYAEKVGIRFRTTSNYKKIFWSLLRFLHVEKFSVSAEGLMAEFPDAPPAIWTDKPHAVVDFPEALRLCSDALKAQSQRCWVLVDRLDAAFQDEPALEQAALKSLLVAYKDFMGYDTVRLKLFLRTDLFDQVTRTGGFRELTHVLDRTSPPMAWDSDQLLAMIMERFMFNESIQKKYGLVQVDMRDPDLRQAGFFSIFSGQIEVGSRQSDSWTWIFNRIRDGNGIRTPRDLHALVTNAARKESDILSRGGDEASDSLISPAAVKAGLDQMSQDKVRTSLIAENPGLESSIRAFQRGKAEHNGETLKKLLGPEWDKIVEDLQRIGFVERVGDSWKIPQLYRSGLEITQGAAFEK</sequence>
<dbReference type="Proteomes" id="UP000008917">
    <property type="component" value="Chromosome"/>
</dbReference>
<accession>E6V9T1</accession>
<dbReference type="KEGG" id="vpe:Varpa_2011"/>